<dbReference type="Proteomes" id="UP001600943">
    <property type="component" value="Unassembled WGS sequence"/>
</dbReference>
<proteinExistence type="predicted"/>
<evidence type="ECO:0000313" key="2">
    <source>
        <dbReference type="EMBL" id="GAA6406653.1"/>
    </source>
</evidence>
<dbReference type="Pfam" id="PF10926">
    <property type="entry name" value="DUF2800"/>
    <property type="match status" value="1"/>
</dbReference>
<protein>
    <submittedName>
        <fullName evidence="2">DUF2800 domain-containing protein</fullName>
    </submittedName>
</protein>
<gene>
    <name evidence="2" type="ORF">K040078D81_07700</name>
</gene>
<keyword evidence="1" id="KW-0378">Hydrolase</keyword>
<comment type="caution">
    <text evidence="2">The sequence shown here is derived from an EMBL/GenBank/DDBJ whole genome shotgun (WGS) entry which is preliminary data.</text>
</comment>
<reference evidence="2 3" key="1">
    <citation type="submission" date="2024-04" db="EMBL/GenBank/DDBJ databases">
        <title>Defined microbial consortia suppress multidrug-resistant proinflammatory Enterobacteriaceae via ecological control.</title>
        <authorList>
            <person name="Furuichi M."/>
            <person name="Kawaguchi T."/>
            <person name="Pust M."/>
            <person name="Yasuma K."/>
            <person name="Plichta D."/>
            <person name="Hasegawa N."/>
            <person name="Ohya T."/>
            <person name="Bhattarai S."/>
            <person name="Sasajima S."/>
            <person name="Aoto Y."/>
            <person name="Tuganbaev T."/>
            <person name="Yaginuma M."/>
            <person name="Ueda M."/>
            <person name="Okahashi N."/>
            <person name="Amafuji K."/>
            <person name="Kiridooshi Y."/>
            <person name="Sugita K."/>
            <person name="Strazar M."/>
            <person name="Skelly A."/>
            <person name="Suda W."/>
            <person name="Hattori M."/>
            <person name="Nakamoto N."/>
            <person name="Caballero S."/>
            <person name="Norman J."/>
            <person name="Olle B."/>
            <person name="Tanoue T."/>
            <person name="Arita M."/>
            <person name="Bucci V."/>
            <person name="Atarashi K."/>
            <person name="Xavier R."/>
            <person name="Honda K."/>
        </authorList>
    </citation>
    <scope>NUCLEOTIDE SEQUENCE [LARGE SCALE GENOMIC DNA]</scope>
    <source>
        <strain evidence="3">k04-0078-D8-1</strain>
    </source>
</reference>
<sequence length="379" mass="42521">MGRHALLSASSSKRWLNCTPSARLEEQFTRDTGSVYAEEGTAAHAQAEHKLKRLLKRRSKRPVSDYDCDEMEECTDEYVSYAMEQIELARQNCKDPVVLIEQHLDYSAYVPEGFGTGDLVIVADGALTVIDLKYGKGVAVEAEWNPQMMLYGLGALELFDAIYDIDTVRMTIYQPRLESVSTWEISVSGLMEWVETELRPKAALAINGEGEFRCGSWCRFCKAKNTCRARAEEYLKLAQMEFRAPALLSDEEVAEVLKVADDLAKWAADVYAFATDEAITHGKQWAGFKLVEGRSNRKYTDEEEVAEAAKAAGYTDIYKSTLVGITEMEKLMGKKKFSEVLGKLVYKPQGKITLVTEADKREAVMTATAEADFKEETRP</sequence>
<dbReference type="EMBL" id="BAABYW010000001">
    <property type="protein sequence ID" value="GAA6406653.1"/>
    <property type="molecule type" value="Genomic_DNA"/>
</dbReference>
<organism evidence="2 3">
    <name type="scientific">Blautia hominis</name>
    <dbReference type="NCBI Taxonomy" id="2025493"/>
    <lineage>
        <taxon>Bacteria</taxon>
        <taxon>Bacillati</taxon>
        <taxon>Bacillota</taxon>
        <taxon>Clostridia</taxon>
        <taxon>Lachnospirales</taxon>
        <taxon>Lachnospiraceae</taxon>
        <taxon>Blautia</taxon>
    </lineage>
</organism>
<evidence type="ECO:0000313" key="3">
    <source>
        <dbReference type="Proteomes" id="UP001600943"/>
    </source>
</evidence>
<keyword evidence="3" id="KW-1185">Reference proteome</keyword>
<dbReference type="Gene3D" id="3.90.320.10">
    <property type="match status" value="1"/>
</dbReference>
<evidence type="ECO:0000256" key="1">
    <source>
        <dbReference type="ARBA" id="ARBA00022801"/>
    </source>
</evidence>
<dbReference type="InterPro" id="IPR021229">
    <property type="entry name" value="DUF2800"/>
</dbReference>
<accession>A0ABQ0B5E0</accession>
<dbReference type="InterPro" id="IPR011604">
    <property type="entry name" value="PDDEXK-like_dom_sf"/>
</dbReference>
<dbReference type="RefSeq" id="WP_390403586.1">
    <property type="nucleotide sequence ID" value="NZ_BAABYW010000001.1"/>
</dbReference>
<name>A0ABQ0B5E0_9FIRM</name>